<keyword evidence="1" id="KW-0812">Transmembrane</keyword>
<keyword evidence="1" id="KW-0472">Membrane</keyword>
<dbReference type="OrthoDB" id="877230at2"/>
<feature type="transmembrane region" description="Helical" evidence="1">
    <location>
        <begin position="31"/>
        <end position="50"/>
    </location>
</feature>
<accession>H2BTG8</accession>
<evidence type="ECO:0000313" key="4">
    <source>
        <dbReference type="Proteomes" id="UP000003844"/>
    </source>
</evidence>
<dbReference type="RefSeq" id="WP_006987876.1">
    <property type="nucleotide sequence ID" value="NZ_JH594606.1"/>
</dbReference>
<proteinExistence type="predicted"/>
<evidence type="ECO:0000259" key="2">
    <source>
        <dbReference type="Pfam" id="PF02517"/>
    </source>
</evidence>
<dbReference type="GO" id="GO:0080120">
    <property type="term" value="P:CAAX-box protein maturation"/>
    <property type="evidence" value="ECO:0007669"/>
    <property type="project" value="UniProtKB-ARBA"/>
</dbReference>
<reference evidence="4" key="1">
    <citation type="journal article" date="2012" name="Stand. Genomic Sci.">
        <title>Genome sequence of the Antarctic rhodopsins-containing flavobacterium Gillisia limnaea type strain (R-8282(T)).</title>
        <authorList>
            <person name="Riedel T."/>
            <person name="Held B."/>
            <person name="Nolan M."/>
            <person name="Lucas S."/>
            <person name="Lapidus A."/>
            <person name="Tice H."/>
            <person name="Del Rio T.G."/>
            <person name="Cheng J.F."/>
            <person name="Han C."/>
            <person name="Tapia R."/>
            <person name="Goodwin L.A."/>
            <person name="Pitluck S."/>
            <person name="Liolios K."/>
            <person name="Mavromatis K."/>
            <person name="Pagani I."/>
            <person name="Ivanova N."/>
            <person name="Mikhailova N."/>
            <person name="Pati A."/>
            <person name="Chen A."/>
            <person name="Palaniappan K."/>
            <person name="Land M."/>
            <person name="Rohde M."/>
            <person name="Tindall B.J."/>
            <person name="Detter J.C."/>
            <person name="Goker M."/>
            <person name="Bristow J."/>
            <person name="Eisen J.A."/>
            <person name="Markowitz V."/>
            <person name="Hugenholtz P."/>
            <person name="Kyrpides N.C."/>
            <person name="Klenk H.P."/>
            <person name="Woyke T."/>
        </authorList>
    </citation>
    <scope>NUCLEOTIDE SEQUENCE [LARGE SCALE GENOMIC DNA]</scope>
    <source>
        <strain evidence="4">DSM 15749 / LMG 21470 / R-8282</strain>
    </source>
</reference>
<feature type="transmembrane region" description="Helical" evidence="1">
    <location>
        <begin position="168"/>
        <end position="188"/>
    </location>
</feature>
<evidence type="ECO:0000313" key="3">
    <source>
        <dbReference type="EMBL" id="EHQ01554.1"/>
    </source>
</evidence>
<feature type="domain" description="CAAX prenyl protease 2/Lysostaphin resistance protein A-like" evidence="2">
    <location>
        <begin position="130"/>
        <end position="237"/>
    </location>
</feature>
<dbReference type="GO" id="GO:0004175">
    <property type="term" value="F:endopeptidase activity"/>
    <property type="evidence" value="ECO:0007669"/>
    <property type="project" value="UniProtKB-ARBA"/>
</dbReference>
<gene>
    <name evidence="3" type="ORF">Gilli_0861</name>
</gene>
<dbReference type="Proteomes" id="UP000003844">
    <property type="component" value="Unassembled WGS sequence"/>
</dbReference>
<dbReference type="HOGENOM" id="CLU_088870_1_0_10"/>
<dbReference type="AlphaFoldDB" id="H2BTG8"/>
<feature type="transmembrane region" description="Helical" evidence="1">
    <location>
        <begin position="62"/>
        <end position="81"/>
    </location>
</feature>
<name>H2BTG8_GILLR</name>
<evidence type="ECO:0000256" key="1">
    <source>
        <dbReference type="SAM" id="Phobius"/>
    </source>
</evidence>
<dbReference type="Pfam" id="PF02517">
    <property type="entry name" value="Rce1-like"/>
    <property type="match status" value="1"/>
</dbReference>
<feature type="transmembrane region" description="Helical" evidence="1">
    <location>
        <begin position="6"/>
        <end position="24"/>
    </location>
</feature>
<keyword evidence="1" id="KW-1133">Transmembrane helix</keyword>
<dbReference type="InterPro" id="IPR003675">
    <property type="entry name" value="Rce1/LyrA-like_dom"/>
</dbReference>
<organism evidence="3 4">
    <name type="scientific">Gillisia limnaea (strain DSM 15749 / LMG 21470 / R-8282)</name>
    <dbReference type="NCBI Taxonomy" id="865937"/>
    <lineage>
        <taxon>Bacteria</taxon>
        <taxon>Pseudomonadati</taxon>
        <taxon>Bacteroidota</taxon>
        <taxon>Flavobacteriia</taxon>
        <taxon>Flavobacteriales</taxon>
        <taxon>Flavobacteriaceae</taxon>
        <taxon>Gillisia</taxon>
    </lineage>
</organism>
<protein>
    <submittedName>
        <fullName evidence="3">Abortive infection protein</fullName>
    </submittedName>
</protein>
<dbReference type="eggNOG" id="COG1266">
    <property type="taxonomic scope" value="Bacteria"/>
</dbReference>
<feature type="transmembrane region" description="Helical" evidence="1">
    <location>
        <begin position="102"/>
        <end position="121"/>
    </location>
</feature>
<keyword evidence="4" id="KW-1185">Reference proteome</keyword>
<feature type="transmembrane region" description="Helical" evidence="1">
    <location>
        <begin position="200"/>
        <end position="217"/>
    </location>
</feature>
<dbReference type="EMBL" id="JH594606">
    <property type="protein sequence ID" value="EHQ01554.1"/>
    <property type="molecule type" value="Genomic_DNA"/>
</dbReference>
<feature type="transmembrane region" description="Helical" evidence="1">
    <location>
        <begin position="133"/>
        <end position="156"/>
    </location>
</feature>
<sequence>MSLWTPLIWLAIILPLLIIAQITTKKTNPKYLLLFAGYFLLDSYTRILGYEYIKLDFLGLEGNWSGMILSLIFALIFIFYHSKQIREDIGFTTKFNIKTLKFGILIFTGFLIFDFIFKMILFPKGGEFNLQQFLFQATLPGITEEIVFRGILLWILSKAFVPSKKVKGVLFGWGFIIVTFLFAMAHGVVLTETMEFKVDIITIVYLTLITSLSLGILRKFSGNLILPTLSHNIINLMNFFIRLI</sequence>